<protein>
    <submittedName>
        <fullName evidence="1">Uncharacterized protein</fullName>
    </submittedName>
</protein>
<proteinExistence type="predicted"/>
<reference evidence="1 2" key="1">
    <citation type="submission" date="2008-12" db="EMBL/GenBank/DDBJ databases">
        <title>Complete sequence of plasmid2 of Methylobacterium chloromethanicum CM4.</title>
        <authorList>
            <consortium name="US DOE Joint Genome Institute"/>
            <person name="Lucas S."/>
            <person name="Copeland A."/>
            <person name="Lapidus A."/>
            <person name="Glavina del Rio T."/>
            <person name="Dalin E."/>
            <person name="Tice H."/>
            <person name="Bruce D."/>
            <person name="Goodwin L."/>
            <person name="Pitluck S."/>
            <person name="Chertkov O."/>
            <person name="Brettin T."/>
            <person name="Detter J.C."/>
            <person name="Han C."/>
            <person name="Larimer F."/>
            <person name="Land M."/>
            <person name="Hauser L."/>
            <person name="Kyrpides N."/>
            <person name="Mikhailova N."/>
            <person name="Marx C."/>
            <person name="Richardson P."/>
        </authorList>
    </citation>
    <scope>NUCLEOTIDE SEQUENCE [LARGE SCALE GENOMIC DNA]</scope>
    <source>
        <strain evidence="2">CM4 / NCIMB 13688</strain>
        <plasmid evidence="1 2">pCMU02</plasmid>
    </source>
</reference>
<reference evidence="1 2" key="2">
    <citation type="journal article" date="2012" name="J. Bacteriol.">
        <title>Complete genome sequences of six strains of the genus Methylobacterium.</title>
        <authorList>
            <person name="Marx C.J."/>
            <person name="Bringel F."/>
            <person name="Chistoserdova L."/>
            <person name="Moulin L."/>
            <person name="Farhan Ul Haque M."/>
            <person name="Fleischman D.E."/>
            <person name="Gruffaz C."/>
            <person name="Jourand P."/>
            <person name="Knief C."/>
            <person name="Lee M.C."/>
            <person name="Muller E.E."/>
            <person name="Nadalig T."/>
            <person name="Peyraud R."/>
            <person name="Roselli S."/>
            <person name="Russ L."/>
            <person name="Goodwin L.A."/>
            <person name="Ivanova N."/>
            <person name="Kyrpides N."/>
            <person name="Lajus A."/>
            <person name="Land M.L."/>
            <person name="Medigue C."/>
            <person name="Mikhailova N."/>
            <person name="Nolan M."/>
            <person name="Woyke T."/>
            <person name="Stolyar S."/>
            <person name="Vorholt J.A."/>
            <person name="Vuilleumier S."/>
        </authorList>
    </citation>
    <scope>NUCLEOTIDE SEQUENCE [LARGE SCALE GENOMIC DNA]</scope>
    <source>
        <strain evidence="2">CM4 / NCIMB 13688</strain>
        <plasmid evidence="1 2">pCMU02</plasmid>
    </source>
</reference>
<dbReference type="EMBL" id="CP001300">
    <property type="protein sequence ID" value="ACK86481.1"/>
    <property type="molecule type" value="Genomic_DNA"/>
</dbReference>
<geneLocation type="plasmid" evidence="1 2">
    <name>pCMU02</name>
</geneLocation>
<dbReference type="AlphaFoldDB" id="B7L3S3"/>
<keyword evidence="1" id="KW-0614">Plasmid</keyword>
<dbReference type="Proteomes" id="UP000002385">
    <property type="component" value="Plasmid pCMU02"/>
</dbReference>
<evidence type="ECO:0000313" key="1">
    <source>
        <dbReference type="EMBL" id="ACK86481.1"/>
    </source>
</evidence>
<evidence type="ECO:0000313" key="2">
    <source>
        <dbReference type="Proteomes" id="UP000002385"/>
    </source>
</evidence>
<accession>B7L3S3</accession>
<dbReference type="RefSeq" id="WP_012606465.1">
    <property type="nucleotide sequence ID" value="NC_011760.1"/>
</dbReference>
<dbReference type="KEGG" id="mch:Mchl_5770"/>
<name>B7L3S3_METC4</name>
<dbReference type="HOGENOM" id="CLU_2601968_0_0_5"/>
<organism evidence="1 2">
    <name type="scientific">Methylorubrum extorquens (strain CM4 / NCIMB 13688)</name>
    <name type="common">Methylobacterium extorquens</name>
    <dbReference type="NCBI Taxonomy" id="440085"/>
    <lineage>
        <taxon>Bacteria</taxon>
        <taxon>Pseudomonadati</taxon>
        <taxon>Pseudomonadota</taxon>
        <taxon>Alphaproteobacteria</taxon>
        <taxon>Hyphomicrobiales</taxon>
        <taxon>Methylobacteriaceae</taxon>
        <taxon>Methylorubrum</taxon>
    </lineage>
</organism>
<sequence>MNTRELASYRAGLLQASHMALIAATALELRDDAGELRQQAAVAALRGLADGLKADTTHIEPQAFRGFGIHKIPEAGIPL</sequence>
<gene>
    <name evidence="1" type="ordered locus">Mchl_5770</name>
</gene>